<reference evidence="3 4" key="1">
    <citation type="submission" date="2023-08" db="EMBL/GenBank/DDBJ databases">
        <title>Black Yeasts Isolated from many extreme environments.</title>
        <authorList>
            <person name="Coleine C."/>
            <person name="Stajich J.E."/>
            <person name="Selbmann L."/>
        </authorList>
    </citation>
    <scope>NUCLEOTIDE SEQUENCE [LARGE SCALE GENOMIC DNA]</scope>
    <source>
        <strain evidence="3 4">CCFEE 5935</strain>
    </source>
</reference>
<proteinExistence type="predicted"/>
<dbReference type="PANTHER" id="PTHR47843">
    <property type="entry name" value="BTB DOMAIN-CONTAINING PROTEIN-RELATED"/>
    <property type="match status" value="1"/>
</dbReference>
<dbReference type="AlphaFoldDB" id="A0AAV9PAK4"/>
<feature type="domain" description="BTB" evidence="2">
    <location>
        <begin position="28"/>
        <end position="99"/>
    </location>
</feature>
<dbReference type="RefSeq" id="XP_064659582.1">
    <property type="nucleotide sequence ID" value="XM_064802221.1"/>
</dbReference>
<organism evidence="3 4">
    <name type="scientific">Saxophila tyrrhenica</name>
    <dbReference type="NCBI Taxonomy" id="1690608"/>
    <lineage>
        <taxon>Eukaryota</taxon>
        <taxon>Fungi</taxon>
        <taxon>Dikarya</taxon>
        <taxon>Ascomycota</taxon>
        <taxon>Pezizomycotina</taxon>
        <taxon>Dothideomycetes</taxon>
        <taxon>Dothideomycetidae</taxon>
        <taxon>Mycosphaerellales</taxon>
        <taxon>Extremaceae</taxon>
        <taxon>Saxophila</taxon>
    </lineage>
</organism>
<feature type="region of interest" description="Disordered" evidence="1">
    <location>
        <begin position="99"/>
        <end position="124"/>
    </location>
</feature>
<sequence>MATTKGAVTGASALSIRGRMDEARCGNESIKVVIGEGDTAQTLYIHTSLLEKHSDFFVVALREEWKEGQERMVELKNANFETFTIFKNFLYEGRILSSKEETRREGSADGSKTHDKEWARISRC</sequence>
<dbReference type="PROSITE" id="PS50097">
    <property type="entry name" value="BTB"/>
    <property type="match status" value="1"/>
</dbReference>
<dbReference type="CDD" id="cd18186">
    <property type="entry name" value="BTB_POZ_ZBTB_KLHL-like"/>
    <property type="match status" value="1"/>
</dbReference>
<dbReference type="Gene3D" id="3.30.710.10">
    <property type="entry name" value="Potassium Channel Kv1.1, Chain A"/>
    <property type="match status" value="1"/>
</dbReference>
<gene>
    <name evidence="3" type="ORF">LTR77_004971</name>
</gene>
<dbReference type="Proteomes" id="UP001337655">
    <property type="component" value="Unassembled WGS sequence"/>
</dbReference>
<keyword evidence="4" id="KW-1185">Reference proteome</keyword>
<evidence type="ECO:0000313" key="4">
    <source>
        <dbReference type="Proteomes" id="UP001337655"/>
    </source>
</evidence>
<protein>
    <recommendedName>
        <fullName evidence="2">BTB domain-containing protein</fullName>
    </recommendedName>
</protein>
<dbReference type="PANTHER" id="PTHR47843:SF2">
    <property type="entry name" value="BTB DOMAIN-CONTAINING PROTEIN"/>
    <property type="match status" value="1"/>
</dbReference>
<accession>A0AAV9PAK4</accession>
<name>A0AAV9PAK4_9PEZI</name>
<evidence type="ECO:0000259" key="2">
    <source>
        <dbReference type="PROSITE" id="PS50097"/>
    </source>
</evidence>
<dbReference type="GeneID" id="89926315"/>
<dbReference type="SUPFAM" id="SSF54695">
    <property type="entry name" value="POZ domain"/>
    <property type="match status" value="1"/>
</dbReference>
<evidence type="ECO:0000313" key="3">
    <source>
        <dbReference type="EMBL" id="KAK5170384.1"/>
    </source>
</evidence>
<dbReference type="EMBL" id="JAVRRT010000007">
    <property type="protein sequence ID" value="KAK5170384.1"/>
    <property type="molecule type" value="Genomic_DNA"/>
</dbReference>
<dbReference type="InterPro" id="IPR011333">
    <property type="entry name" value="SKP1/BTB/POZ_sf"/>
</dbReference>
<evidence type="ECO:0000256" key="1">
    <source>
        <dbReference type="SAM" id="MobiDB-lite"/>
    </source>
</evidence>
<dbReference type="InterPro" id="IPR000210">
    <property type="entry name" value="BTB/POZ_dom"/>
</dbReference>
<dbReference type="Pfam" id="PF00651">
    <property type="entry name" value="BTB"/>
    <property type="match status" value="1"/>
</dbReference>
<comment type="caution">
    <text evidence="3">The sequence shown here is derived from an EMBL/GenBank/DDBJ whole genome shotgun (WGS) entry which is preliminary data.</text>
</comment>